<dbReference type="Proteomes" id="UP000077755">
    <property type="component" value="Chromosome 3"/>
</dbReference>
<keyword evidence="9" id="KW-0503">Monooxygenase</keyword>
<protein>
    <recommendedName>
        <fullName evidence="14">Cytochrome P450</fullName>
    </recommendedName>
</protein>
<comment type="cofactor">
    <cofactor evidence="1 11">
        <name>heme</name>
        <dbReference type="ChEBI" id="CHEBI:30413"/>
    </cofactor>
</comment>
<reference evidence="12" key="1">
    <citation type="journal article" date="2016" name="Nat. Genet.">
        <title>A high-quality carrot genome assembly provides new insights into carotenoid accumulation and asterid genome evolution.</title>
        <authorList>
            <person name="Iorizzo M."/>
            <person name="Ellison S."/>
            <person name="Senalik D."/>
            <person name="Zeng P."/>
            <person name="Satapoomin P."/>
            <person name="Huang J."/>
            <person name="Bowman M."/>
            <person name="Iovene M."/>
            <person name="Sanseverino W."/>
            <person name="Cavagnaro P."/>
            <person name="Yildiz M."/>
            <person name="Macko-Podgorni A."/>
            <person name="Moranska E."/>
            <person name="Grzebelus E."/>
            <person name="Grzebelus D."/>
            <person name="Ashrafi H."/>
            <person name="Zheng Z."/>
            <person name="Cheng S."/>
            <person name="Spooner D."/>
            <person name="Van Deynze A."/>
            <person name="Simon P."/>
        </authorList>
    </citation>
    <scope>NUCLEOTIDE SEQUENCE</scope>
    <source>
        <tissue evidence="12">Leaf</tissue>
    </source>
</reference>
<evidence type="ECO:0000256" key="11">
    <source>
        <dbReference type="PIRSR" id="PIRSR602401-1"/>
    </source>
</evidence>
<keyword evidence="5 11" id="KW-0479">Metal-binding</keyword>
<evidence type="ECO:0000256" key="6">
    <source>
        <dbReference type="ARBA" id="ARBA00022989"/>
    </source>
</evidence>
<comment type="subcellular location">
    <subcellularLocation>
        <location evidence="2">Membrane</location>
        <topology evidence="2">Single-pass membrane protein</topology>
    </subcellularLocation>
</comment>
<keyword evidence="3 11" id="KW-0349">Heme</keyword>
<dbReference type="SUPFAM" id="SSF48264">
    <property type="entry name" value="Cytochrome P450"/>
    <property type="match status" value="1"/>
</dbReference>
<dbReference type="Pfam" id="PF00067">
    <property type="entry name" value="p450"/>
    <property type="match status" value="1"/>
</dbReference>
<evidence type="ECO:0000313" key="13">
    <source>
        <dbReference type="Proteomes" id="UP000077755"/>
    </source>
</evidence>
<evidence type="ECO:0000256" key="1">
    <source>
        <dbReference type="ARBA" id="ARBA00001971"/>
    </source>
</evidence>
<keyword evidence="4" id="KW-0812">Transmembrane</keyword>
<dbReference type="EMBL" id="CP093345">
    <property type="protein sequence ID" value="WOG94566.1"/>
    <property type="molecule type" value="Genomic_DNA"/>
</dbReference>
<evidence type="ECO:0000256" key="7">
    <source>
        <dbReference type="ARBA" id="ARBA00023002"/>
    </source>
</evidence>
<dbReference type="InterPro" id="IPR036396">
    <property type="entry name" value="Cyt_P450_sf"/>
</dbReference>
<dbReference type="PRINTS" id="PR00385">
    <property type="entry name" value="P450"/>
</dbReference>
<gene>
    <name evidence="12" type="ORF">DCAR_0313862</name>
</gene>
<dbReference type="GO" id="GO:0004497">
    <property type="term" value="F:monooxygenase activity"/>
    <property type="evidence" value="ECO:0007669"/>
    <property type="project" value="UniProtKB-KW"/>
</dbReference>
<proteinExistence type="predicted"/>
<dbReference type="GO" id="GO:0005506">
    <property type="term" value="F:iron ion binding"/>
    <property type="evidence" value="ECO:0007669"/>
    <property type="project" value="InterPro"/>
</dbReference>
<dbReference type="PANTHER" id="PTHR47947:SF1">
    <property type="entry name" value="CYTOCHROME P450 82E3"/>
    <property type="match status" value="1"/>
</dbReference>
<evidence type="ECO:0000256" key="9">
    <source>
        <dbReference type="ARBA" id="ARBA00023033"/>
    </source>
</evidence>
<name>A0AAF0WSR4_DAUCS</name>
<dbReference type="GO" id="GO:0016020">
    <property type="term" value="C:membrane"/>
    <property type="evidence" value="ECO:0007669"/>
    <property type="project" value="UniProtKB-SubCell"/>
</dbReference>
<dbReference type="InterPro" id="IPR050651">
    <property type="entry name" value="Plant_Cytochrome_P450_Monoox"/>
</dbReference>
<dbReference type="Gene3D" id="1.10.630.10">
    <property type="entry name" value="Cytochrome P450"/>
    <property type="match status" value="1"/>
</dbReference>
<keyword evidence="13" id="KW-1185">Reference proteome</keyword>
<evidence type="ECO:0000313" key="12">
    <source>
        <dbReference type="EMBL" id="WOG94566.1"/>
    </source>
</evidence>
<dbReference type="FunFam" id="1.10.630.10:FF:000026">
    <property type="entry name" value="Cytochrome P450 82C4"/>
    <property type="match status" value="1"/>
</dbReference>
<keyword evidence="8 11" id="KW-0408">Iron</keyword>
<dbReference type="InterPro" id="IPR001128">
    <property type="entry name" value="Cyt_P450"/>
</dbReference>
<evidence type="ECO:0000256" key="4">
    <source>
        <dbReference type="ARBA" id="ARBA00022692"/>
    </source>
</evidence>
<evidence type="ECO:0000256" key="3">
    <source>
        <dbReference type="ARBA" id="ARBA00022617"/>
    </source>
</evidence>
<dbReference type="InterPro" id="IPR002401">
    <property type="entry name" value="Cyt_P450_E_grp-I"/>
</dbReference>
<organism evidence="12 13">
    <name type="scientific">Daucus carota subsp. sativus</name>
    <name type="common">Carrot</name>
    <dbReference type="NCBI Taxonomy" id="79200"/>
    <lineage>
        <taxon>Eukaryota</taxon>
        <taxon>Viridiplantae</taxon>
        <taxon>Streptophyta</taxon>
        <taxon>Embryophyta</taxon>
        <taxon>Tracheophyta</taxon>
        <taxon>Spermatophyta</taxon>
        <taxon>Magnoliopsida</taxon>
        <taxon>eudicotyledons</taxon>
        <taxon>Gunneridae</taxon>
        <taxon>Pentapetalae</taxon>
        <taxon>asterids</taxon>
        <taxon>campanulids</taxon>
        <taxon>Apiales</taxon>
        <taxon>Apiaceae</taxon>
        <taxon>Apioideae</taxon>
        <taxon>Scandiceae</taxon>
        <taxon>Daucinae</taxon>
        <taxon>Daucus</taxon>
        <taxon>Daucus sect. Daucus</taxon>
    </lineage>
</organism>
<evidence type="ECO:0008006" key="14">
    <source>
        <dbReference type="Google" id="ProtNLM"/>
    </source>
</evidence>
<sequence>MDATVLLIQATVSFVAFALFYRFWSSRTKNYGGSKKPQAPKPDGAWPILGHLPLFGGTDPACRILADMADKHGPVLRIDLGLQRVLVVSSKEAVKQIFTTNDLSFMARPKAFANTAFFALTPYGPFWQEMRKTAVSELLSNSRLEVLKPVRASEVTTCIRELYSVCCKNGIVGQVKFNISEWLQQVVINMIMQMMARKRYSSIGIGATEVESRIFKKAYEGFFATLDPFDSEMSNVIPFTEWMDLKGTRRALKRTAKELDLILSSWLDEHKQLMSEKAPLGRTDFIDVMLSMFAESDGFLFGHKCEDVIKANVSCAIFAGSDAVFATLTWAVTFLLKNKEMLQRAQQELDIHIGKERWVEESDLKHLIYLQAIIKETLRLYPAAPLSVPREALQDCVIAGYSVPKGTALFVNLWKLHRDPATWTDPCEFEPERFLTSHAGVDARGQELGFIPFTAGRRSCPGMTAGMHIMQLILARLLQGFDLISPTNEH</sequence>
<evidence type="ECO:0000256" key="5">
    <source>
        <dbReference type="ARBA" id="ARBA00022723"/>
    </source>
</evidence>
<evidence type="ECO:0000256" key="2">
    <source>
        <dbReference type="ARBA" id="ARBA00004167"/>
    </source>
</evidence>
<dbReference type="GO" id="GO:0016705">
    <property type="term" value="F:oxidoreductase activity, acting on paired donors, with incorporation or reduction of molecular oxygen"/>
    <property type="evidence" value="ECO:0007669"/>
    <property type="project" value="InterPro"/>
</dbReference>
<keyword evidence="6" id="KW-1133">Transmembrane helix</keyword>
<dbReference type="PRINTS" id="PR00463">
    <property type="entry name" value="EP450I"/>
</dbReference>
<feature type="binding site" description="axial binding residue" evidence="11">
    <location>
        <position position="460"/>
    </location>
    <ligand>
        <name>heme</name>
        <dbReference type="ChEBI" id="CHEBI:30413"/>
    </ligand>
    <ligandPart>
        <name>Fe</name>
        <dbReference type="ChEBI" id="CHEBI:18248"/>
    </ligandPart>
</feature>
<dbReference type="AlphaFoldDB" id="A0AAF0WSR4"/>
<reference evidence="12" key="2">
    <citation type="submission" date="2022-03" db="EMBL/GenBank/DDBJ databases">
        <title>Draft title - Genomic analysis of global carrot germplasm unveils the trajectory of domestication and the origin of high carotenoid orange carrot.</title>
        <authorList>
            <person name="Iorizzo M."/>
            <person name="Ellison S."/>
            <person name="Senalik D."/>
            <person name="Macko-Podgorni A."/>
            <person name="Grzebelus D."/>
            <person name="Bostan H."/>
            <person name="Rolling W."/>
            <person name="Curaba J."/>
            <person name="Simon P."/>
        </authorList>
    </citation>
    <scope>NUCLEOTIDE SEQUENCE</scope>
    <source>
        <tissue evidence="12">Leaf</tissue>
    </source>
</reference>
<dbReference type="GO" id="GO:0020037">
    <property type="term" value="F:heme binding"/>
    <property type="evidence" value="ECO:0007669"/>
    <property type="project" value="InterPro"/>
</dbReference>
<keyword evidence="7" id="KW-0560">Oxidoreductase</keyword>
<evidence type="ECO:0000256" key="8">
    <source>
        <dbReference type="ARBA" id="ARBA00023004"/>
    </source>
</evidence>
<dbReference type="PANTHER" id="PTHR47947">
    <property type="entry name" value="CYTOCHROME P450 82C3-RELATED"/>
    <property type="match status" value="1"/>
</dbReference>
<keyword evidence="10" id="KW-0472">Membrane</keyword>
<accession>A0AAF0WSR4</accession>
<evidence type="ECO:0000256" key="10">
    <source>
        <dbReference type="ARBA" id="ARBA00023136"/>
    </source>
</evidence>